<dbReference type="SUPFAM" id="SSF53254">
    <property type="entry name" value="Phosphoglycerate mutase-like"/>
    <property type="match status" value="1"/>
</dbReference>
<dbReference type="InterPro" id="IPR000086">
    <property type="entry name" value="NUDIX_hydrolase_dom"/>
</dbReference>
<evidence type="ECO:0000313" key="3">
    <source>
        <dbReference type="EMBL" id="RZS62907.1"/>
    </source>
</evidence>
<dbReference type="EMBL" id="SGWX01000001">
    <property type="protein sequence ID" value="RZS62907.1"/>
    <property type="molecule type" value="Genomic_DNA"/>
</dbReference>
<dbReference type="InterPro" id="IPR051325">
    <property type="entry name" value="Nudix_hydrolase_domain"/>
</dbReference>
<organism evidence="3 4">
    <name type="scientific">Xylanimonas ulmi</name>
    <dbReference type="NCBI Taxonomy" id="228973"/>
    <lineage>
        <taxon>Bacteria</taxon>
        <taxon>Bacillati</taxon>
        <taxon>Actinomycetota</taxon>
        <taxon>Actinomycetes</taxon>
        <taxon>Micrococcales</taxon>
        <taxon>Promicromonosporaceae</taxon>
        <taxon>Xylanimonas</taxon>
    </lineage>
</organism>
<dbReference type="GO" id="GO:0004081">
    <property type="term" value="F:bis(5'-nucleosyl)-tetraphosphatase (asymmetrical) activity"/>
    <property type="evidence" value="ECO:0007669"/>
    <property type="project" value="TreeGrafter"/>
</dbReference>
<dbReference type="Pfam" id="PF00293">
    <property type="entry name" value="NUDIX"/>
    <property type="match status" value="1"/>
</dbReference>
<dbReference type="PANTHER" id="PTHR21340">
    <property type="entry name" value="DIADENOSINE 5,5-P1,P4-TETRAPHOSPHATE PYROPHOSPHOHYDROLASE MUTT"/>
    <property type="match status" value="1"/>
</dbReference>
<proteinExistence type="predicted"/>
<dbReference type="Gene3D" id="3.90.79.10">
    <property type="entry name" value="Nucleoside Triphosphate Pyrophosphohydrolase"/>
    <property type="match status" value="1"/>
</dbReference>
<dbReference type="InterPro" id="IPR029033">
    <property type="entry name" value="His_PPase_superfam"/>
</dbReference>
<dbReference type="GO" id="GO:0006167">
    <property type="term" value="P:AMP biosynthetic process"/>
    <property type="evidence" value="ECO:0007669"/>
    <property type="project" value="TreeGrafter"/>
</dbReference>
<dbReference type="InterPro" id="IPR013078">
    <property type="entry name" value="His_Pase_superF_clade-1"/>
</dbReference>
<reference evidence="3 4" key="1">
    <citation type="submission" date="2019-02" db="EMBL/GenBank/DDBJ databases">
        <title>Sequencing the genomes of 1000 actinobacteria strains.</title>
        <authorList>
            <person name="Klenk H.-P."/>
        </authorList>
    </citation>
    <scope>NUCLEOTIDE SEQUENCE [LARGE SCALE GENOMIC DNA]</scope>
    <source>
        <strain evidence="3 4">DSM 16932</strain>
    </source>
</reference>
<dbReference type="OrthoDB" id="4287477at2"/>
<dbReference type="Proteomes" id="UP000293852">
    <property type="component" value="Unassembled WGS sequence"/>
</dbReference>
<comment type="caution">
    <text evidence="3">The sequence shown here is derived from an EMBL/GenBank/DDBJ whole genome shotgun (WGS) entry which is preliminary data.</text>
</comment>
<keyword evidence="4" id="KW-1185">Reference proteome</keyword>
<evidence type="ECO:0000259" key="2">
    <source>
        <dbReference type="PROSITE" id="PS51462"/>
    </source>
</evidence>
<dbReference type="AlphaFoldDB" id="A0A4Q7M744"/>
<keyword evidence="1" id="KW-0378">Hydrolase</keyword>
<evidence type="ECO:0000256" key="1">
    <source>
        <dbReference type="ARBA" id="ARBA00022801"/>
    </source>
</evidence>
<name>A0A4Q7M744_9MICO</name>
<accession>A0A4Q7M744</accession>
<feature type="domain" description="Nudix hydrolase" evidence="2">
    <location>
        <begin position="6"/>
        <end position="146"/>
    </location>
</feature>
<sequence>MTTRTPAVRTAGGLVWRVRDDRLQVQLVHRPRYDDWSWPKGKLEPGESHQAAAVREVAEETAKPVVLGVPLPAMRYRMPDGRWKTVAYWAARRAKPSSDLSALSARPAVPPASPEEIDKVRWLDVDDAAARLTRRTDRKPLLALVEEHAQGRLATHAVVIARHGRALPRAQWHGEELHRPLTPIGHAHAAALVPVLAAYGVRRVVSSRWERCAATVAPYVKAGAVRPWFSEHLTETRHEQSPARVARTVRQLLESPASSVLCTHRPVLSTVLDVLGQHSRRDVADLLPPQDPFLEPGELLVAHVATTPRGPRVVAVEHVTPPLS</sequence>
<dbReference type="Gene3D" id="3.40.50.1240">
    <property type="entry name" value="Phosphoglycerate mutase-like"/>
    <property type="match status" value="1"/>
</dbReference>
<dbReference type="SUPFAM" id="SSF55811">
    <property type="entry name" value="Nudix"/>
    <property type="match status" value="1"/>
</dbReference>
<dbReference type="InterPro" id="IPR015797">
    <property type="entry name" value="NUDIX_hydrolase-like_dom_sf"/>
</dbReference>
<dbReference type="PANTHER" id="PTHR21340:SF0">
    <property type="entry name" value="BIS(5'-NUCLEOSYL)-TETRAPHOSPHATASE [ASYMMETRICAL]"/>
    <property type="match status" value="1"/>
</dbReference>
<dbReference type="GO" id="GO:0006754">
    <property type="term" value="P:ATP biosynthetic process"/>
    <property type="evidence" value="ECO:0007669"/>
    <property type="project" value="TreeGrafter"/>
</dbReference>
<protein>
    <submittedName>
        <fullName evidence="3">8-oxo-dGTP diphosphatase</fullName>
    </submittedName>
</protein>
<evidence type="ECO:0000313" key="4">
    <source>
        <dbReference type="Proteomes" id="UP000293852"/>
    </source>
</evidence>
<dbReference type="CDD" id="cd03673">
    <property type="entry name" value="NUDIX_Ap6A_hydrolase"/>
    <property type="match status" value="1"/>
</dbReference>
<dbReference type="PROSITE" id="PS51462">
    <property type="entry name" value="NUDIX"/>
    <property type="match status" value="1"/>
</dbReference>
<dbReference type="RefSeq" id="WP_130416341.1">
    <property type="nucleotide sequence ID" value="NZ_SGWX01000001.1"/>
</dbReference>
<dbReference type="Pfam" id="PF00300">
    <property type="entry name" value="His_Phos_1"/>
    <property type="match status" value="1"/>
</dbReference>
<gene>
    <name evidence="3" type="ORF">EV386_3263</name>
</gene>